<dbReference type="EMBL" id="CP111026">
    <property type="protein sequence ID" value="WAR28218.1"/>
    <property type="molecule type" value="Genomic_DNA"/>
</dbReference>
<evidence type="ECO:0000256" key="1">
    <source>
        <dbReference type="SAM" id="MobiDB-lite"/>
    </source>
</evidence>
<name>A0ABY7G176_MYAAR</name>
<protein>
    <submittedName>
        <fullName evidence="2">Uncharacterized protein</fullName>
    </submittedName>
</protein>
<dbReference type="Proteomes" id="UP001164746">
    <property type="component" value="Chromosome 15"/>
</dbReference>
<sequence>MPHITRTQAADGDTKGCPILQGRGLLTGRHKDAPYYKDAGGRSDNEGKSALGHERGKKRKDKDDTIKDGGGSTKTEHHRGRNN</sequence>
<accession>A0ABY7G176</accession>
<evidence type="ECO:0000313" key="3">
    <source>
        <dbReference type="Proteomes" id="UP001164746"/>
    </source>
</evidence>
<feature type="region of interest" description="Disordered" evidence="1">
    <location>
        <begin position="1"/>
        <end position="83"/>
    </location>
</feature>
<feature type="compositionally biased region" description="Basic and acidic residues" evidence="1">
    <location>
        <begin position="29"/>
        <end position="54"/>
    </location>
</feature>
<gene>
    <name evidence="2" type="ORF">MAR_013922</name>
</gene>
<reference evidence="2" key="1">
    <citation type="submission" date="2022-11" db="EMBL/GenBank/DDBJ databases">
        <title>Centuries of genome instability and evolution in soft-shell clam transmissible cancer (bioRxiv).</title>
        <authorList>
            <person name="Hart S.F.M."/>
            <person name="Yonemitsu M.A."/>
            <person name="Giersch R.M."/>
            <person name="Beal B.F."/>
            <person name="Arriagada G."/>
            <person name="Davis B.W."/>
            <person name="Ostrander E.A."/>
            <person name="Goff S.P."/>
            <person name="Metzger M.J."/>
        </authorList>
    </citation>
    <scope>NUCLEOTIDE SEQUENCE</scope>
    <source>
        <strain evidence="2">MELC-2E11</strain>
        <tissue evidence="2">Siphon/mantle</tissue>
    </source>
</reference>
<evidence type="ECO:0000313" key="2">
    <source>
        <dbReference type="EMBL" id="WAR28218.1"/>
    </source>
</evidence>
<keyword evidence="3" id="KW-1185">Reference proteome</keyword>
<organism evidence="2 3">
    <name type="scientific">Mya arenaria</name>
    <name type="common">Soft-shell clam</name>
    <dbReference type="NCBI Taxonomy" id="6604"/>
    <lineage>
        <taxon>Eukaryota</taxon>
        <taxon>Metazoa</taxon>
        <taxon>Spiralia</taxon>
        <taxon>Lophotrochozoa</taxon>
        <taxon>Mollusca</taxon>
        <taxon>Bivalvia</taxon>
        <taxon>Autobranchia</taxon>
        <taxon>Heteroconchia</taxon>
        <taxon>Euheterodonta</taxon>
        <taxon>Imparidentia</taxon>
        <taxon>Neoheterodontei</taxon>
        <taxon>Myida</taxon>
        <taxon>Myoidea</taxon>
        <taxon>Myidae</taxon>
        <taxon>Mya</taxon>
    </lineage>
</organism>
<proteinExistence type="predicted"/>